<dbReference type="RefSeq" id="WP_103165513.1">
    <property type="nucleotide sequence ID" value="NZ_CP130489.1"/>
</dbReference>
<dbReference type="Proteomes" id="UP000242088">
    <property type="component" value="Unassembled WGS sequence"/>
</dbReference>
<dbReference type="GeneID" id="48888716"/>
<feature type="transmembrane region" description="Helical" evidence="1">
    <location>
        <begin position="15"/>
        <end position="35"/>
    </location>
</feature>
<accession>A0A2K4DV06</accession>
<evidence type="ECO:0000313" key="4">
    <source>
        <dbReference type="EMBL" id="PTF14634.1"/>
    </source>
</evidence>
<keyword evidence="1" id="KW-0472">Membrane</keyword>
<organism evidence="2 6">
    <name type="scientific">Staphylococcus devriesei</name>
    <dbReference type="NCBI Taxonomy" id="586733"/>
    <lineage>
        <taxon>Bacteria</taxon>
        <taxon>Bacillati</taxon>
        <taxon>Bacillota</taxon>
        <taxon>Bacilli</taxon>
        <taxon>Bacillales</taxon>
        <taxon>Staphylococcaceae</taxon>
        <taxon>Staphylococcus</taxon>
    </lineage>
</organism>
<dbReference type="EMBL" id="PYZL01000013">
    <property type="protein sequence ID" value="PTE74003.1"/>
    <property type="molecule type" value="Genomic_DNA"/>
</dbReference>
<dbReference type="Proteomes" id="UP000243350">
    <property type="component" value="Unassembled WGS sequence"/>
</dbReference>
<dbReference type="Proteomes" id="UP000242547">
    <property type="component" value="Unassembled WGS sequence"/>
</dbReference>
<feature type="transmembrane region" description="Helical" evidence="1">
    <location>
        <begin position="41"/>
        <end position="62"/>
    </location>
</feature>
<evidence type="ECO:0000313" key="2">
    <source>
        <dbReference type="EMBL" id="PTE74003.1"/>
    </source>
</evidence>
<reference evidence="2" key="3">
    <citation type="submission" date="2018-03" db="EMBL/GenBank/DDBJ databases">
        <authorList>
            <person name="Keele B.F."/>
        </authorList>
    </citation>
    <scope>NUCLEOTIDE SEQUENCE</scope>
    <source>
        <strain evidence="3">SNUC 4143</strain>
        <strain evidence="2">SNUC 761</strain>
    </source>
</reference>
<proteinExistence type="predicted"/>
<reference evidence="4" key="2">
    <citation type="submission" date="2018-03" db="EMBL/GenBank/DDBJ databases">
        <authorList>
            <person name="Naushad S."/>
        </authorList>
    </citation>
    <scope>NUCLEOTIDE SEQUENCE</scope>
    <source>
        <strain evidence="4">SNUC 1409</strain>
    </source>
</reference>
<dbReference type="OrthoDB" id="2412200at2"/>
<sequence length="101" mass="11832">MNNEDKRTKQIRFEFKWITIPYVIFAIIVLLINIFFTNIKISMALFGLFFAYNLGILFVAFVNRFKRTLILTLILTILSAATFFILLYVFGLNRETLGLII</sequence>
<dbReference type="EMBL" id="PYZH01000072">
    <property type="protein sequence ID" value="PTF12399.1"/>
    <property type="molecule type" value="Genomic_DNA"/>
</dbReference>
<keyword evidence="1" id="KW-0812">Transmembrane</keyword>
<name>A0A2K4DV06_9STAP</name>
<gene>
    <name evidence="2" type="ORF">BUY44_03410</name>
    <name evidence="4" type="ORF">BUY47_04245</name>
    <name evidence="3" type="ORF">BUY48_09605</name>
</gene>
<evidence type="ECO:0000313" key="5">
    <source>
        <dbReference type="Proteomes" id="UP000242088"/>
    </source>
</evidence>
<protein>
    <submittedName>
        <fullName evidence="2">Uncharacterized protein</fullName>
    </submittedName>
</protein>
<evidence type="ECO:0000313" key="3">
    <source>
        <dbReference type="EMBL" id="PTF12399.1"/>
    </source>
</evidence>
<dbReference type="EMBL" id="PYZI01000003">
    <property type="protein sequence ID" value="PTF14634.1"/>
    <property type="molecule type" value="Genomic_DNA"/>
</dbReference>
<feature type="transmembrane region" description="Helical" evidence="1">
    <location>
        <begin position="69"/>
        <end position="90"/>
    </location>
</feature>
<evidence type="ECO:0000313" key="7">
    <source>
        <dbReference type="Proteomes" id="UP000243350"/>
    </source>
</evidence>
<reference evidence="5 6" key="1">
    <citation type="journal article" date="2016" name="Front. Microbiol.">
        <title>Comprehensive Phylogenetic Analysis of Bovine Non-aureus Staphylococci Species Based on Whole-Genome Sequencing.</title>
        <authorList>
            <person name="Naushad S."/>
            <person name="Barkema H.W."/>
            <person name="Luby C."/>
            <person name="Condas L.A."/>
            <person name="Nobrega D.B."/>
            <person name="Carson D.A."/>
            <person name="De Buck J."/>
        </authorList>
    </citation>
    <scope>NUCLEOTIDE SEQUENCE [LARGE SCALE GENOMIC DNA]</scope>
    <source>
        <strain evidence="4 5">SNUC 1409</strain>
        <strain evidence="3 7">SNUC 4143</strain>
        <strain evidence="2 6">SNUC 761</strain>
    </source>
</reference>
<keyword evidence="1" id="KW-1133">Transmembrane helix</keyword>
<keyword evidence="5" id="KW-1185">Reference proteome</keyword>
<comment type="caution">
    <text evidence="2">The sequence shown here is derived from an EMBL/GenBank/DDBJ whole genome shotgun (WGS) entry which is preliminary data.</text>
</comment>
<evidence type="ECO:0000313" key="6">
    <source>
        <dbReference type="Proteomes" id="UP000242547"/>
    </source>
</evidence>
<evidence type="ECO:0000256" key="1">
    <source>
        <dbReference type="SAM" id="Phobius"/>
    </source>
</evidence>
<dbReference type="AlphaFoldDB" id="A0A2K4DV06"/>